<dbReference type="PROSITE" id="PS51192">
    <property type="entry name" value="HELICASE_ATP_BIND_1"/>
    <property type="match status" value="1"/>
</dbReference>
<keyword evidence="4" id="KW-0067">ATP-binding</keyword>
<keyword evidence="2" id="KW-0378">Hydrolase</keyword>
<dbReference type="NCBIfam" id="TIGR01967">
    <property type="entry name" value="DEAH_box_HrpA"/>
    <property type="match status" value="1"/>
</dbReference>
<dbReference type="PANTHER" id="PTHR18934:SF99">
    <property type="entry name" value="ATP-DEPENDENT RNA HELICASE DHX37-RELATED"/>
    <property type="match status" value="1"/>
</dbReference>
<dbReference type="EMBL" id="MWQY01000008">
    <property type="protein sequence ID" value="ORC35608.1"/>
    <property type="molecule type" value="Genomic_DNA"/>
</dbReference>
<dbReference type="STRING" id="1963862.B4O97_08155"/>
<evidence type="ECO:0000256" key="4">
    <source>
        <dbReference type="ARBA" id="ARBA00022840"/>
    </source>
</evidence>
<dbReference type="SMART" id="SM00847">
    <property type="entry name" value="HA2"/>
    <property type="match status" value="1"/>
</dbReference>
<dbReference type="SUPFAM" id="SSF52540">
    <property type="entry name" value="P-loop containing nucleoside triphosphate hydrolases"/>
    <property type="match status" value="1"/>
</dbReference>
<evidence type="ECO:0000313" key="8">
    <source>
        <dbReference type="EMBL" id="ORC35608.1"/>
    </source>
</evidence>
<dbReference type="GO" id="GO:0016787">
    <property type="term" value="F:hydrolase activity"/>
    <property type="evidence" value="ECO:0007669"/>
    <property type="project" value="UniProtKB-KW"/>
</dbReference>
<dbReference type="InterPro" id="IPR001650">
    <property type="entry name" value="Helicase_C-like"/>
</dbReference>
<dbReference type="SMART" id="SM00490">
    <property type="entry name" value="HELICc"/>
    <property type="match status" value="1"/>
</dbReference>
<evidence type="ECO:0000256" key="1">
    <source>
        <dbReference type="ARBA" id="ARBA00022741"/>
    </source>
</evidence>
<gene>
    <name evidence="8" type="ORF">B4O97_08155</name>
</gene>
<dbReference type="InterPro" id="IPR024590">
    <property type="entry name" value="HrpA_C"/>
</dbReference>
<proteinExistence type="predicted"/>
<feature type="compositionally biased region" description="Polar residues" evidence="5">
    <location>
        <begin position="372"/>
        <end position="384"/>
    </location>
</feature>
<dbReference type="CDD" id="cd18791">
    <property type="entry name" value="SF2_C_RHA"/>
    <property type="match status" value="1"/>
</dbReference>
<evidence type="ECO:0000313" key="9">
    <source>
        <dbReference type="Proteomes" id="UP000192343"/>
    </source>
</evidence>
<name>A0A1Y1RYK8_9SPIO</name>
<evidence type="ECO:0000259" key="6">
    <source>
        <dbReference type="PROSITE" id="PS51192"/>
    </source>
</evidence>
<evidence type="ECO:0000259" key="7">
    <source>
        <dbReference type="PROSITE" id="PS51194"/>
    </source>
</evidence>
<dbReference type="Pfam" id="PF07717">
    <property type="entry name" value="OB_NTP_bind"/>
    <property type="match status" value="1"/>
</dbReference>
<dbReference type="SMART" id="SM00487">
    <property type="entry name" value="DEXDc"/>
    <property type="match status" value="1"/>
</dbReference>
<sequence>MTDAQTDPGQLKKLLPHTMGAERYRLSRRLSNAGKDPQRLEEAALGILESVEQRRRRAEGLPAPDYPEELPITARKDEIVAAIQRNQVIILSGETGSGKSTQIPKMCLEAGRGIDGQVGCTQPRRIAALSLASRVAEELGDGEKKWVSSKIRFQESGSDDAYIKFMTDGILLAETQSDRFLNRYDTLIIDEAHERSLNIDLILGILRKLLKKRRDLKLIITSATIDTEKFSAAFDGAPIFEVSGRTYPVEVIYQPQTGESEDLSYVEQAVAAVENICRTSRDGDVLVFMPTEADIRETCDGIEGLGISSLTVLPLFARLTSAAQSRIFATHAGRKVVVATNVAETSITIPGIVYVVDTGLARISTYSPASRTTALPVSPISRSSADQRKGRAGRVRPGVCIRLYPEEDYQSREEFTRPEILRDNLADVILRMVSLRLGDVEDFPFIDKPSTRHLSDGIGILRELGAVTRDRQGGLQLTRHGRLMARLPLDPRFSRMLIEAAEQGILRDAAVIVSVLTIQDPRDRPQGEEDKADSAHRKFHDQESDFVSLLNIWEEYHQVWRQVRSQGRMRKYCSQNYLSYRRMKEWRDIHLQVTSLLKEQGYEIKTPDISRKPEKKGEPSPWYTALHISILTGLLSNIAEKKEKNIYTAARNREAMIFPGSGLFGNGPGWLVAAEMVRTSRLFARTCAGIEPAWLERIATGQCSYSYHGATWAEKQMEVTAVEQVRLYGLLINPGRTVAYGKINPGEASDIFIREGIMEGRYDFRRIHRILPVLEKNRNTLKGILKLEEKLRRRDIYCGDEELFRFYRERIPREVYDFKGLEKYLKESGEGIRKLELSREDIMLYNPDSEILERFPSEAVIDGHRIDLEYVFDPQRPEDGVTALIPERISRDLTTPVFDWLVPGLFEEKVSTLMKGLPKEYRRRLAPVSESAGRVARNIPRNTRERLVVALSRYIQEDFGFLIPESAWDEESLPPHLKMRFTVVDARGRRLTEGRDREVLTSAGPSKHLTGSLDRLKRSWEIEELRIWDFDEIPERVEGDDGLPAFPALTPEGTQVALRLYLSAEEAAGIHPDGVALLVYRSFSDILKTFRHEFMLGKEYQMKVLPFGGLESFNEGVWRSLTMRLFRRSIRSRSEYQEFSEWIKPRLYSELKELYQPVLSVLEEYAQVRECLSRLETREGSRKGVKRFLSVRRKELENLVPREFYRLYDKEELKEVPRFLRALKTRIEKGAVNPAADTEKAFALIPYLSWYRETRDLLKERSGMSYAKRQALKEYRWALEEYKIQLFAQEMGTRIKISPQRLDKRIRTIEEML</sequence>
<dbReference type="Pfam" id="PF00271">
    <property type="entry name" value="Helicase_C"/>
    <property type="match status" value="1"/>
</dbReference>
<dbReference type="Pfam" id="PF11898">
    <property type="entry name" value="DUF3418"/>
    <property type="match status" value="1"/>
</dbReference>
<dbReference type="PROSITE" id="PS51194">
    <property type="entry name" value="HELICASE_CTER"/>
    <property type="match status" value="1"/>
</dbReference>
<dbReference type="RefSeq" id="WP_083049879.1">
    <property type="nucleotide sequence ID" value="NZ_MWQY01000008.1"/>
</dbReference>
<reference evidence="8 9" key="1">
    <citation type="submission" date="2017-03" db="EMBL/GenBank/DDBJ databases">
        <title>Draft Genome sequence of Marispirochaeta sp. strain JC444.</title>
        <authorList>
            <person name="Shivani Y."/>
            <person name="Subhash Y."/>
            <person name="Sasikala C."/>
            <person name="Ramana C."/>
        </authorList>
    </citation>
    <scope>NUCLEOTIDE SEQUENCE [LARGE SCALE GENOMIC DNA]</scope>
    <source>
        <strain evidence="8 9">JC444</strain>
    </source>
</reference>
<keyword evidence="9" id="KW-1185">Reference proteome</keyword>
<dbReference type="InterPro" id="IPR010222">
    <property type="entry name" value="RNA_helicase_HrpA"/>
</dbReference>
<dbReference type="FunFam" id="1.20.120.1080:FF:000005">
    <property type="entry name" value="ATP-dependent helicase HrpA"/>
    <property type="match status" value="1"/>
</dbReference>
<dbReference type="InterPro" id="IPR014001">
    <property type="entry name" value="Helicase_ATP-bd"/>
</dbReference>
<dbReference type="Pfam" id="PF00270">
    <property type="entry name" value="DEAD"/>
    <property type="match status" value="1"/>
</dbReference>
<dbReference type="GO" id="GO:0003723">
    <property type="term" value="F:RNA binding"/>
    <property type="evidence" value="ECO:0007669"/>
    <property type="project" value="TreeGrafter"/>
</dbReference>
<dbReference type="InterPro" id="IPR011709">
    <property type="entry name" value="DEAD-box_helicase_OB_fold"/>
</dbReference>
<feature type="domain" description="Helicase C-terminal" evidence="7">
    <location>
        <begin position="265"/>
        <end position="436"/>
    </location>
</feature>
<protein>
    <submittedName>
        <fullName evidence="8">ATP-dependent RNA helicase HrpA</fullName>
    </submittedName>
</protein>
<organism evidence="8 9">
    <name type="scientific">Marispirochaeta aestuarii</name>
    <dbReference type="NCBI Taxonomy" id="1963862"/>
    <lineage>
        <taxon>Bacteria</taxon>
        <taxon>Pseudomonadati</taxon>
        <taxon>Spirochaetota</taxon>
        <taxon>Spirochaetia</taxon>
        <taxon>Spirochaetales</taxon>
        <taxon>Spirochaetaceae</taxon>
        <taxon>Marispirochaeta</taxon>
    </lineage>
</organism>
<dbReference type="GO" id="GO:0003724">
    <property type="term" value="F:RNA helicase activity"/>
    <property type="evidence" value="ECO:0007669"/>
    <property type="project" value="InterPro"/>
</dbReference>
<evidence type="ECO:0000256" key="5">
    <source>
        <dbReference type="SAM" id="MobiDB-lite"/>
    </source>
</evidence>
<evidence type="ECO:0000256" key="2">
    <source>
        <dbReference type="ARBA" id="ARBA00022801"/>
    </source>
</evidence>
<dbReference type="Gene3D" id="3.40.50.300">
    <property type="entry name" value="P-loop containing nucleotide triphosphate hydrolases"/>
    <property type="match status" value="2"/>
</dbReference>
<feature type="domain" description="Helicase ATP-binding" evidence="6">
    <location>
        <begin position="80"/>
        <end position="243"/>
    </location>
</feature>
<dbReference type="PANTHER" id="PTHR18934">
    <property type="entry name" value="ATP-DEPENDENT RNA HELICASE"/>
    <property type="match status" value="1"/>
</dbReference>
<keyword evidence="1" id="KW-0547">Nucleotide-binding</keyword>
<evidence type="ECO:0000256" key="3">
    <source>
        <dbReference type="ARBA" id="ARBA00022806"/>
    </source>
</evidence>
<dbReference type="Pfam" id="PF21010">
    <property type="entry name" value="HA2_C"/>
    <property type="match status" value="1"/>
</dbReference>
<dbReference type="SMART" id="SM00382">
    <property type="entry name" value="AAA"/>
    <property type="match status" value="1"/>
</dbReference>
<dbReference type="InterPro" id="IPR011545">
    <property type="entry name" value="DEAD/DEAH_box_helicase_dom"/>
</dbReference>
<dbReference type="InterPro" id="IPR027417">
    <property type="entry name" value="P-loop_NTPase"/>
</dbReference>
<dbReference type="OrthoDB" id="9808833at2"/>
<dbReference type="GO" id="GO:0005524">
    <property type="term" value="F:ATP binding"/>
    <property type="evidence" value="ECO:0007669"/>
    <property type="project" value="UniProtKB-KW"/>
</dbReference>
<dbReference type="Proteomes" id="UP000192343">
    <property type="component" value="Unassembled WGS sequence"/>
</dbReference>
<feature type="region of interest" description="Disordered" evidence="5">
    <location>
        <begin position="372"/>
        <end position="392"/>
    </location>
</feature>
<comment type="caution">
    <text evidence="8">The sequence shown here is derived from an EMBL/GenBank/DDBJ whole genome shotgun (WGS) entry which is preliminary data.</text>
</comment>
<accession>A0A1Y1RYK8</accession>
<keyword evidence="3 8" id="KW-0347">Helicase</keyword>
<dbReference type="InterPro" id="IPR003593">
    <property type="entry name" value="AAA+_ATPase"/>
</dbReference>
<dbReference type="InterPro" id="IPR007502">
    <property type="entry name" value="Helicase-assoc_dom"/>
</dbReference>
<dbReference type="Gene3D" id="1.20.120.1080">
    <property type="match status" value="1"/>
</dbReference>